<feature type="region of interest" description="Disordered" evidence="1">
    <location>
        <begin position="649"/>
        <end position="680"/>
    </location>
</feature>
<sequence length="854" mass="95430">MEKNADTPSISEAATATDNVTTATITPARTATDSTATTDASMQVVTRLGDLGHPKHLKYINHKLLRALKPGKERQAYLKRVRKRHGVKKRQLTAPSSPPVISRPWLRADADTLIPKTNSSATMTDGRLKRKGWWPKGVSTKSYRSLKPGRERQELMDNYRKKHGLESKSAPKKPIPTNFAWPKGMNREEFLAKKPGRERMAYLARYIKKNGVELEKVAAPIRVPLGRKPEPLSYPHCGCSSSEACASCSRCVELHCVCGLTGRRRRALCQESRACSCTLIKPTMRCALCHGCRQPHGFSHCRCVLHQRLLWIKRHPELDIDLTKEEEKAVCNCFVLMHRHGGAATTKEKEAKVLKEIERVRRIKRATGFPTSDNIYRSKKITTFLGDEGLESDYDDGLDDGLGSEVLPPSTKSVVPRTMIARMVDAEYHPASYHDLFRSEGCTLLEGIEPRNGRARCRPAPAAFISEAMQDEICRGLENYVFELDRNATMPPDDLVDYLVYVASIKASNIGELIGTFEDSAAVAMGIVIEEYMTQLIEDHVLQQQALCLLTKANVQAFTREMLVGFNWQLFQDQHPYSCSETVDVITALIDKKAILKDKLATLILHELITLQPRDFNVKHYSDNLFKWIRKAVVIPLVVLTSETSWQSSSETRTDQQSVNTSSQPENRQENEVGETQVTPQIRMAVKASPVHGNPSYSLRFAATLEDGHHVEASVGGLDSKIRANAMISQLAKVVRRQEERSMGTLKDPPPAPGPPPVLHPPPSIDQEDPYASMLEHVWEHFNGYALQKWQASVDMYFSSTLGGQQDSVSSQGSTAKRRSTRPPPGATSSSSKKRRGAFDKAETRLASPKHEQL</sequence>
<feature type="compositionally biased region" description="Pro residues" evidence="1">
    <location>
        <begin position="748"/>
        <end position="764"/>
    </location>
</feature>
<feature type="region of interest" description="Disordered" evidence="1">
    <location>
        <begin position="802"/>
        <end position="854"/>
    </location>
</feature>
<reference evidence="2 3" key="1">
    <citation type="submission" date="2018-06" db="EMBL/GenBank/DDBJ databases">
        <title>Comparative genomics of downy mildews reveals potential adaptations to biotrophy.</title>
        <authorList>
            <person name="Fletcher K."/>
            <person name="Klosterman S.J."/>
            <person name="Derevnina L."/>
            <person name="Martin F."/>
            <person name="Koike S."/>
            <person name="Reyes Chin-Wo S."/>
            <person name="Mou B."/>
            <person name="Michelmore R."/>
        </authorList>
    </citation>
    <scope>NUCLEOTIDE SEQUENCE [LARGE SCALE GENOMIC DNA]</scope>
    <source>
        <strain evidence="2 3">R14</strain>
    </source>
</reference>
<protein>
    <submittedName>
        <fullName evidence="2">Uncharacterized protein</fullName>
    </submittedName>
</protein>
<feature type="compositionally biased region" description="Low complexity" evidence="1">
    <location>
        <begin position="803"/>
        <end position="814"/>
    </location>
</feature>
<feature type="region of interest" description="Disordered" evidence="1">
    <location>
        <begin position="737"/>
        <end position="769"/>
    </location>
</feature>
<feature type="compositionally biased region" description="Polar residues" evidence="1">
    <location>
        <begin position="655"/>
        <end position="666"/>
    </location>
</feature>
<dbReference type="EMBL" id="QLLG01000156">
    <property type="protein sequence ID" value="RMX67883.1"/>
    <property type="molecule type" value="Genomic_DNA"/>
</dbReference>
<evidence type="ECO:0000256" key="1">
    <source>
        <dbReference type="SAM" id="MobiDB-lite"/>
    </source>
</evidence>
<dbReference type="Proteomes" id="UP000282087">
    <property type="component" value="Unassembled WGS sequence"/>
</dbReference>
<dbReference type="VEuPathDB" id="FungiDB:DD237_000415"/>
<proteinExistence type="predicted"/>
<keyword evidence="3" id="KW-1185">Reference proteome</keyword>
<dbReference type="AlphaFoldDB" id="A0A3M6VP28"/>
<comment type="caution">
    <text evidence="2">The sequence shown here is derived from an EMBL/GenBank/DDBJ whole genome shotgun (WGS) entry which is preliminary data.</text>
</comment>
<accession>A0A3M6VP28</accession>
<evidence type="ECO:0000313" key="3">
    <source>
        <dbReference type="Proteomes" id="UP000282087"/>
    </source>
</evidence>
<feature type="compositionally biased region" description="Basic and acidic residues" evidence="1">
    <location>
        <begin position="837"/>
        <end position="854"/>
    </location>
</feature>
<name>A0A3M6VP28_9STRA</name>
<dbReference type="OrthoDB" id="164840at2759"/>
<gene>
    <name evidence="2" type="ORF">DD238_000325</name>
</gene>
<organism evidence="2 3">
    <name type="scientific">Peronospora effusa</name>
    <dbReference type="NCBI Taxonomy" id="542832"/>
    <lineage>
        <taxon>Eukaryota</taxon>
        <taxon>Sar</taxon>
        <taxon>Stramenopiles</taxon>
        <taxon>Oomycota</taxon>
        <taxon>Peronosporomycetes</taxon>
        <taxon>Peronosporales</taxon>
        <taxon>Peronosporaceae</taxon>
        <taxon>Peronospora</taxon>
    </lineage>
</organism>
<evidence type="ECO:0000313" key="2">
    <source>
        <dbReference type="EMBL" id="RMX67883.1"/>
    </source>
</evidence>